<reference evidence="2 3" key="1">
    <citation type="submission" date="2015-10" db="EMBL/GenBank/DDBJ databases">
        <title>Metagenome-Assembled Genomes uncover a global brackish microbiome.</title>
        <authorList>
            <person name="Hugerth L.W."/>
            <person name="Larsson J."/>
            <person name="Alneberg J."/>
            <person name="Lindh M.V."/>
            <person name="Legrand C."/>
            <person name="Pinhassi J."/>
            <person name="Andersson A.F."/>
        </authorList>
    </citation>
    <scope>NUCLEOTIDE SEQUENCE [LARGE SCALE GENOMIC DNA]</scope>
    <source>
        <strain evidence="2">BACL22 MAG-120619-bin3</strain>
    </source>
</reference>
<dbReference type="InterPro" id="IPR036477">
    <property type="entry name" value="Formyl_transf_N_sf"/>
</dbReference>
<dbReference type="Gene3D" id="3.40.50.12230">
    <property type="match status" value="1"/>
</dbReference>
<dbReference type="CDD" id="cd08653">
    <property type="entry name" value="FMT_core_like_3"/>
    <property type="match status" value="1"/>
</dbReference>
<evidence type="ECO:0000259" key="1">
    <source>
        <dbReference type="Pfam" id="PF00551"/>
    </source>
</evidence>
<sequence>MNITLLSNRDLASCVALNHLLPALSAHRVTVFLSSQVGKSAGNSAGKTNSERRRPESLDTLTFYEQTLVNDIVFPLCDRIGGTVRSLLTFKGLETFLAAPIEELNDINAAGLPRFAATTPDLVLSIRYGVILREEAIGVPTLGVINLHSGRLPDYKGVMASFRAMLNGDAELNMTLHTIDDSGIDTGRILAMSSFAVDRQKSYLWHVLGLYEGGCQLLAETVNALGEGERPEGIEQAALENAGNYFTFPTQDELNDFAAQGLKLVEGDEIRQVMERFYADV</sequence>
<dbReference type="EMBL" id="LICD01000046">
    <property type="protein sequence ID" value="KRO82204.1"/>
    <property type="molecule type" value="Genomic_DNA"/>
</dbReference>
<dbReference type="Pfam" id="PF00551">
    <property type="entry name" value="Formyl_trans_N"/>
    <property type="match status" value="1"/>
</dbReference>
<accession>A0A0R2T4L7</accession>
<dbReference type="GO" id="GO:0004479">
    <property type="term" value="F:methionyl-tRNA formyltransferase activity"/>
    <property type="evidence" value="ECO:0007669"/>
    <property type="project" value="TreeGrafter"/>
</dbReference>
<proteinExistence type="predicted"/>
<dbReference type="InterPro" id="IPR002376">
    <property type="entry name" value="Formyl_transf_N"/>
</dbReference>
<dbReference type="AlphaFoldDB" id="A0A0R2T4L7"/>
<protein>
    <recommendedName>
        <fullName evidence="1">Formyl transferase N-terminal domain-containing protein</fullName>
    </recommendedName>
</protein>
<organism evidence="2 3">
    <name type="scientific">OM182 bacterium BACL3 MAG-120619-bin3</name>
    <dbReference type="NCBI Taxonomy" id="1655593"/>
    <lineage>
        <taxon>Bacteria</taxon>
        <taxon>Pseudomonadati</taxon>
        <taxon>Pseudomonadota</taxon>
        <taxon>Gammaproteobacteria</taxon>
        <taxon>OMG group</taxon>
        <taxon>OM182 clade</taxon>
    </lineage>
</organism>
<name>A0A0R2T4L7_9GAMM</name>
<dbReference type="PANTHER" id="PTHR11138:SF5">
    <property type="entry name" value="METHIONYL-TRNA FORMYLTRANSFERASE, MITOCHONDRIAL"/>
    <property type="match status" value="1"/>
</dbReference>
<evidence type="ECO:0000313" key="2">
    <source>
        <dbReference type="EMBL" id="KRO82204.1"/>
    </source>
</evidence>
<dbReference type="PANTHER" id="PTHR11138">
    <property type="entry name" value="METHIONYL-TRNA FORMYLTRANSFERASE"/>
    <property type="match status" value="1"/>
</dbReference>
<comment type="caution">
    <text evidence="2">The sequence shown here is derived from an EMBL/GenBank/DDBJ whole genome shotgun (WGS) entry which is preliminary data.</text>
</comment>
<dbReference type="Proteomes" id="UP000051242">
    <property type="component" value="Unassembled WGS sequence"/>
</dbReference>
<evidence type="ECO:0000313" key="3">
    <source>
        <dbReference type="Proteomes" id="UP000051242"/>
    </source>
</evidence>
<gene>
    <name evidence="2" type="ORF">ABR85_00105</name>
</gene>
<feature type="domain" description="Formyl transferase N-terminal" evidence="1">
    <location>
        <begin position="108"/>
        <end position="201"/>
    </location>
</feature>
<dbReference type="SUPFAM" id="SSF53328">
    <property type="entry name" value="Formyltransferase"/>
    <property type="match status" value="1"/>
</dbReference>